<dbReference type="Gene3D" id="3.20.20.100">
    <property type="entry name" value="NADP-dependent oxidoreductase domain"/>
    <property type="match status" value="1"/>
</dbReference>
<feature type="domain" description="NADP-dependent oxidoreductase" evidence="1">
    <location>
        <begin position="19"/>
        <end position="159"/>
    </location>
</feature>
<dbReference type="InterPro" id="IPR053135">
    <property type="entry name" value="AKR2_Oxidoreductase"/>
</dbReference>
<dbReference type="Pfam" id="PF00248">
    <property type="entry name" value="Aldo_ket_red"/>
    <property type="match status" value="1"/>
</dbReference>
<dbReference type="InterPro" id="IPR023210">
    <property type="entry name" value="NADP_OxRdtase_dom"/>
</dbReference>
<reference evidence="3" key="1">
    <citation type="submission" date="2016-10" db="EMBL/GenBank/DDBJ databases">
        <title>Comparative genomics uncovers the prolific and rare metabolic potential of the cyanobacterial genus Moorea.</title>
        <authorList>
            <person name="Leao T."/>
            <person name="Castelao G."/>
            <person name="Korobeynikov A."/>
            <person name="Monroe E.A."/>
            <person name="Podell S."/>
            <person name="Glukhov E."/>
            <person name="Allen E."/>
            <person name="Gerwick W.H."/>
            <person name="Gerwick L."/>
        </authorList>
    </citation>
    <scope>NUCLEOTIDE SEQUENCE [LARGE SCALE GENOMIC DNA]</scope>
    <source>
        <strain evidence="3">PAL-8-15-08-1</strain>
    </source>
</reference>
<evidence type="ECO:0000313" key="3">
    <source>
        <dbReference type="Proteomes" id="UP000177870"/>
    </source>
</evidence>
<dbReference type="KEGG" id="mpro:BJP34_20325"/>
<dbReference type="CDD" id="cd19096">
    <property type="entry name" value="AKR_Fe-S_oxidoreductase"/>
    <property type="match status" value="1"/>
</dbReference>
<protein>
    <submittedName>
        <fullName evidence="2">Aldo/keto reductase</fullName>
    </submittedName>
</protein>
<dbReference type="InterPro" id="IPR020471">
    <property type="entry name" value="AKR"/>
</dbReference>
<dbReference type="PRINTS" id="PR00069">
    <property type="entry name" value="ALDKETRDTASE"/>
</dbReference>
<dbReference type="PANTHER" id="PTHR43312:SF2">
    <property type="entry name" value="OXIDOREDUCTASE"/>
    <property type="match status" value="1"/>
</dbReference>
<dbReference type="PANTHER" id="PTHR43312">
    <property type="entry name" value="D-THREO-ALDOSE 1-DEHYDROGENASE"/>
    <property type="match status" value="1"/>
</dbReference>
<dbReference type="OrthoDB" id="9773828at2"/>
<accession>A0A1D8TV12</accession>
<dbReference type="Proteomes" id="UP000177870">
    <property type="component" value="Chromosome"/>
</dbReference>
<dbReference type="SUPFAM" id="SSF51430">
    <property type="entry name" value="NAD(P)-linked oxidoreductase"/>
    <property type="match status" value="1"/>
</dbReference>
<dbReference type="InterPro" id="IPR036812">
    <property type="entry name" value="NAD(P)_OxRdtase_dom_sf"/>
</dbReference>
<evidence type="ECO:0000259" key="1">
    <source>
        <dbReference type="Pfam" id="PF00248"/>
    </source>
</evidence>
<dbReference type="GO" id="GO:0016491">
    <property type="term" value="F:oxidoreductase activity"/>
    <property type="evidence" value="ECO:0007669"/>
    <property type="project" value="InterPro"/>
</dbReference>
<dbReference type="FunFam" id="3.20.20.100:FF:000070">
    <property type="entry name" value="Aldo/keto reductase"/>
    <property type="match status" value="1"/>
</dbReference>
<evidence type="ECO:0000313" key="2">
    <source>
        <dbReference type="EMBL" id="AOX01477.1"/>
    </source>
</evidence>
<organism evidence="2 3">
    <name type="scientific">Moorena producens PAL-8-15-08-1</name>
    <dbReference type="NCBI Taxonomy" id="1458985"/>
    <lineage>
        <taxon>Bacteria</taxon>
        <taxon>Bacillati</taxon>
        <taxon>Cyanobacteriota</taxon>
        <taxon>Cyanophyceae</taxon>
        <taxon>Coleofasciculales</taxon>
        <taxon>Coleofasciculaceae</taxon>
        <taxon>Moorena</taxon>
    </lineage>
</organism>
<dbReference type="AlphaFoldDB" id="A0A1D8TV12"/>
<dbReference type="EMBL" id="CP017599">
    <property type="protein sequence ID" value="AOX01477.1"/>
    <property type="molecule type" value="Genomic_DNA"/>
</dbReference>
<sequence>MQYRRFGRTELQMPVFSCGGMRYQFKWQDVPKEQIPQDHQQNLEATIRRSVELGIHHIETARGYGTSEMQLGEILPKFPREQLIVQTKVTPKPDPKEFRRKFNQSLAFLKLDYVDLLGIHGINTPELLDQTIRPGGYLDVARQLKAEGKVRFIGFSTHGPTDVIVKTIETDQFDYVNLHWYYINQLNWPAIEAATRHDMGVFIISPSDKGGMLYKPPQRLVELCAPLSPMVFNDLFCLSHPEVHTLSLGASRPSDFDEHLKTVKLLERSEEVLPPILERLESEAIAKLGEDWFRSWDIGLPTHSETPGGINIPVILWLRNLAIAYDLVEYAKMRYNLLTNAGHWFPGAQANRVRELDLRQCLRNSPNADTIPDFLEDAHNLLGGEPVKRLSQQ</sequence>
<dbReference type="RefSeq" id="WP_070393915.1">
    <property type="nucleotide sequence ID" value="NZ_CP017599.1"/>
</dbReference>
<name>A0A1D8TV12_9CYAN</name>
<gene>
    <name evidence="2" type="ORF">BJP34_20325</name>
</gene>
<proteinExistence type="predicted"/>